<evidence type="ECO:0000256" key="1">
    <source>
        <dbReference type="ARBA" id="ARBA00023125"/>
    </source>
</evidence>
<gene>
    <name evidence="4" type="ORF">SAMN04488132_105242</name>
</gene>
<sequence>MRTRNTEKEQLVKQKAMEHLVQYGIDGFSMNKLAKACNVSVATLYIYYRDKDDLILSIALEEAQHMCTTMLEGFDPASDFATGLRQQWKNRSGFITQYPLSAHFLEQLKSTEYFQEKIFRHIADQLRPVMSQFLSNAIENGEIDELPLEVYWCVAFGPLYTLLRFHHEGQSVGGKKFAMTEEMLWQTFDLVLRALKKQ</sequence>
<dbReference type="InterPro" id="IPR036271">
    <property type="entry name" value="Tet_transcr_reg_TetR-rel_C_sf"/>
</dbReference>
<feature type="DNA-binding region" description="H-T-H motif" evidence="2">
    <location>
        <begin position="29"/>
        <end position="48"/>
    </location>
</feature>
<dbReference type="Pfam" id="PF00440">
    <property type="entry name" value="TetR_N"/>
    <property type="match status" value="1"/>
</dbReference>
<evidence type="ECO:0000259" key="3">
    <source>
        <dbReference type="PROSITE" id="PS50977"/>
    </source>
</evidence>
<dbReference type="STRING" id="413434.SAMN04488132_105242"/>
<dbReference type="PANTHER" id="PTHR43479">
    <property type="entry name" value="ACREF/ENVCD OPERON REPRESSOR-RELATED"/>
    <property type="match status" value="1"/>
</dbReference>
<dbReference type="InterPro" id="IPR050624">
    <property type="entry name" value="HTH-type_Tx_Regulator"/>
</dbReference>
<dbReference type="PROSITE" id="PS50977">
    <property type="entry name" value="HTH_TETR_2"/>
    <property type="match status" value="1"/>
</dbReference>
<organism evidence="4 5">
    <name type="scientific">Sediminibacterium ginsengisoli</name>
    <dbReference type="NCBI Taxonomy" id="413434"/>
    <lineage>
        <taxon>Bacteria</taxon>
        <taxon>Pseudomonadati</taxon>
        <taxon>Bacteroidota</taxon>
        <taxon>Chitinophagia</taxon>
        <taxon>Chitinophagales</taxon>
        <taxon>Chitinophagaceae</taxon>
        <taxon>Sediminibacterium</taxon>
    </lineage>
</organism>
<protein>
    <submittedName>
        <fullName evidence="4">DNA-binding transcriptional regulator, AcrR family</fullName>
    </submittedName>
</protein>
<keyword evidence="1 2" id="KW-0238">DNA-binding</keyword>
<dbReference type="Gene3D" id="1.10.357.10">
    <property type="entry name" value="Tetracycline Repressor, domain 2"/>
    <property type="match status" value="1"/>
</dbReference>
<dbReference type="PANTHER" id="PTHR43479:SF11">
    <property type="entry name" value="ACREF_ENVCD OPERON REPRESSOR-RELATED"/>
    <property type="match status" value="1"/>
</dbReference>
<dbReference type="SUPFAM" id="SSF48498">
    <property type="entry name" value="Tetracyclin repressor-like, C-terminal domain"/>
    <property type="match status" value="1"/>
</dbReference>
<reference evidence="4 5" key="1">
    <citation type="submission" date="2017-02" db="EMBL/GenBank/DDBJ databases">
        <authorList>
            <person name="Peterson S.W."/>
        </authorList>
    </citation>
    <scope>NUCLEOTIDE SEQUENCE [LARGE SCALE GENOMIC DNA]</scope>
    <source>
        <strain evidence="4 5">DSM 22335</strain>
    </source>
</reference>
<evidence type="ECO:0000313" key="5">
    <source>
        <dbReference type="Proteomes" id="UP000190888"/>
    </source>
</evidence>
<keyword evidence="5" id="KW-1185">Reference proteome</keyword>
<dbReference type="Proteomes" id="UP000190888">
    <property type="component" value="Unassembled WGS sequence"/>
</dbReference>
<feature type="domain" description="HTH tetR-type" evidence="3">
    <location>
        <begin position="6"/>
        <end position="66"/>
    </location>
</feature>
<dbReference type="InterPro" id="IPR001647">
    <property type="entry name" value="HTH_TetR"/>
</dbReference>
<dbReference type="GO" id="GO:0003677">
    <property type="term" value="F:DNA binding"/>
    <property type="evidence" value="ECO:0007669"/>
    <property type="project" value="UniProtKB-UniRule"/>
</dbReference>
<dbReference type="AlphaFoldDB" id="A0A1T4PAC5"/>
<evidence type="ECO:0000256" key="2">
    <source>
        <dbReference type="PROSITE-ProRule" id="PRU00335"/>
    </source>
</evidence>
<proteinExistence type="predicted"/>
<dbReference type="InterPro" id="IPR009057">
    <property type="entry name" value="Homeodomain-like_sf"/>
</dbReference>
<accession>A0A1T4PAC5</accession>
<evidence type="ECO:0000313" key="4">
    <source>
        <dbReference type="EMBL" id="SJZ88525.1"/>
    </source>
</evidence>
<dbReference type="EMBL" id="FUWH01000005">
    <property type="protein sequence ID" value="SJZ88525.1"/>
    <property type="molecule type" value="Genomic_DNA"/>
</dbReference>
<dbReference type="RefSeq" id="WP_078831559.1">
    <property type="nucleotide sequence ID" value="NZ_FUWH01000005.1"/>
</dbReference>
<dbReference type="OrthoDB" id="6430772at2"/>
<name>A0A1T4PAC5_9BACT</name>
<dbReference type="SUPFAM" id="SSF46689">
    <property type="entry name" value="Homeodomain-like"/>
    <property type="match status" value="1"/>
</dbReference>